<gene>
    <name evidence="1" type="ORF">SAMN05216360_12731</name>
</gene>
<protein>
    <submittedName>
        <fullName evidence="1">Uncharacterized protein</fullName>
    </submittedName>
</protein>
<evidence type="ECO:0000313" key="1">
    <source>
        <dbReference type="EMBL" id="SDO55805.1"/>
    </source>
</evidence>
<dbReference type="AlphaFoldDB" id="A0A1H0KIS1"/>
<organism evidence="1 2">
    <name type="scientific">Methylobacterium phyllostachyos</name>
    <dbReference type="NCBI Taxonomy" id="582672"/>
    <lineage>
        <taxon>Bacteria</taxon>
        <taxon>Pseudomonadati</taxon>
        <taxon>Pseudomonadota</taxon>
        <taxon>Alphaproteobacteria</taxon>
        <taxon>Hyphomicrobiales</taxon>
        <taxon>Methylobacteriaceae</taxon>
        <taxon>Methylobacterium</taxon>
    </lineage>
</organism>
<dbReference type="Proteomes" id="UP000198704">
    <property type="component" value="Unassembled WGS sequence"/>
</dbReference>
<dbReference type="STRING" id="582672.SAMN05216360_12731"/>
<accession>A0A1H0KIS1</accession>
<name>A0A1H0KIS1_9HYPH</name>
<proteinExistence type="predicted"/>
<keyword evidence="2" id="KW-1185">Reference proteome</keyword>
<sequence length="87" mass="9707">MQDALARSIAQTAADALGRRSDAHGGAYVSDEAIGAHLWFERGFRDHDELVSLINHTRRLLDERRPPLPARAPYQKPVQLSFDLEAA</sequence>
<dbReference type="EMBL" id="FNHS01000027">
    <property type="protein sequence ID" value="SDO55805.1"/>
    <property type="molecule type" value="Genomic_DNA"/>
</dbReference>
<reference evidence="2" key="1">
    <citation type="submission" date="2016-10" db="EMBL/GenBank/DDBJ databases">
        <authorList>
            <person name="Varghese N."/>
            <person name="Submissions S."/>
        </authorList>
    </citation>
    <scope>NUCLEOTIDE SEQUENCE [LARGE SCALE GENOMIC DNA]</scope>
    <source>
        <strain evidence="2">BL47</strain>
    </source>
</reference>
<evidence type="ECO:0000313" key="2">
    <source>
        <dbReference type="Proteomes" id="UP000198704"/>
    </source>
</evidence>